<proteinExistence type="predicted"/>
<feature type="region of interest" description="Disordered" evidence="1">
    <location>
        <begin position="162"/>
        <end position="198"/>
    </location>
</feature>
<gene>
    <name evidence="4" type="ORF">ACZ87_00157</name>
    <name evidence="3" type="ORF">ACZ87_00383</name>
</gene>
<organism evidence="4 5">
    <name type="scientific">Candidatus Erwinia dacicola</name>
    <dbReference type="NCBI Taxonomy" id="252393"/>
    <lineage>
        <taxon>Bacteria</taxon>
        <taxon>Pseudomonadati</taxon>
        <taxon>Pseudomonadota</taxon>
        <taxon>Gammaproteobacteria</taxon>
        <taxon>Enterobacterales</taxon>
        <taxon>Erwiniaceae</taxon>
        <taxon>Erwinia</taxon>
    </lineage>
</organism>
<accession>A0A328TZ27</accession>
<evidence type="ECO:0000256" key="1">
    <source>
        <dbReference type="SAM" id="MobiDB-lite"/>
    </source>
</evidence>
<dbReference type="EMBL" id="LJAM02000013">
    <property type="protein sequence ID" value="RAP72788.1"/>
    <property type="molecule type" value="Genomic_DNA"/>
</dbReference>
<protein>
    <submittedName>
        <fullName evidence="4">Putative oRF54</fullName>
    </submittedName>
</protein>
<sequence>MIYQAGGDTKIWGRKLKAKIVGQDDVAEHLDNGWYEHPNDVPAEPLVGVQTVSPGGDTTDQVNMGDVSDGYHTFNELYAHRVRLFSSLMHAYSGLSWWSRKHSDGEEWEGWVIAGITTPEGEITYHLPVKEVEFLPEGTELELGKEWDGHEASDVLDRLLSLRPAIAEPEPEPEPDPLVKERKKPGPKPKAATDESDD</sequence>
<dbReference type="InterPro" id="IPR057362">
    <property type="entry name" value="WDGH"/>
</dbReference>
<dbReference type="Proteomes" id="UP000244334">
    <property type="component" value="Unassembled WGS sequence"/>
</dbReference>
<comment type="caution">
    <text evidence="4">The sequence shown here is derived from an EMBL/GenBank/DDBJ whole genome shotgun (WGS) entry which is preliminary data.</text>
</comment>
<dbReference type="AlphaFoldDB" id="A0A328TZ27"/>
<dbReference type="EMBL" id="LJAM02000006">
    <property type="protein sequence ID" value="RAP73014.1"/>
    <property type="molecule type" value="Genomic_DNA"/>
</dbReference>
<evidence type="ECO:0000313" key="5">
    <source>
        <dbReference type="Proteomes" id="UP000244334"/>
    </source>
</evidence>
<evidence type="ECO:0000259" key="2">
    <source>
        <dbReference type="Pfam" id="PF25311"/>
    </source>
</evidence>
<evidence type="ECO:0000313" key="3">
    <source>
        <dbReference type="EMBL" id="RAP72788.1"/>
    </source>
</evidence>
<keyword evidence="5" id="KW-1185">Reference proteome</keyword>
<evidence type="ECO:0000313" key="4">
    <source>
        <dbReference type="EMBL" id="RAP73014.1"/>
    </source>
</evidence>
<reference evidence="4 5" key="1">
    <citation type="submission" date="2018-04" db="EMBL/GenBank/DDBJ databases">
        <title>Genomes of the Obligate Erwinia dacicola and Facultative Enterobacter sp. OLF Endosymbionts of the Olive Fruit fly, Bactrocera oleae.</title>
        <authorList>
            <person name="Estes A.M."/>
            <person name="Hearn D.J."/>
            <person name="Agarwal S."/>
            <person name="Pierson E.A."/>
            <person name="Dunning-Hotopp J.C."/>
        </authorList>
    </citation>
    <scope>NUCLEOTIDE SEQUENCE [LARGE SCALE GENOMIC DNA]</scope>
    <source>
        <strain evidence="4 5">Oroville</strain>
    </source>
</reference>
<name>A0A328TZ27_9GAMM</name>
<feature type="domain" description="WDGH" evidence="2">
    <location>
        <begin position="65"/>
        <end position="162"/>
    </location>
</feature>
<dbReference type="Pfam" id="PF25311">
    <property type="entry name" value="WDGH"/>
    <property type="match status" value="1"/>
</dbReference>